<accession>A0ABW5V093</accession>
<proteinExistence type="inferred from homology"/>
<evidence type="ECO:0000256" key="2">
    <source>
        <dbReference type="ARBA" id="ARBA00023002"/>
    </source>
</evidence>
<keyword evidence="3" id="KW-0520">NAD</keyword>
<comment type="similarity">
    <text evidence="1 4">Belongs to the D-isomer specific 2-hydroxyacid dehydrogenase family.</text>
</comment>
<evidence type="ECO:0000256" key="3">
    <source>
        <dbReference type="ARBA" id="ARBA00023027"/>
    </source>
</evidence>
<dbReference type="InterPro" id="IPR006139">
    <property type="entry name" value="D-isomer_2_OHA_DH_cat_dom"/>
</dbReference>
<evidence type="ECO:0000256" key="1">
    <source>
        <dbReference type="ARBA" id="ARBA00005854"/>
    </source>
</evidence>
<evidence type="ECO:0000259" key="5">
    <source>
        <dbReference type="Pfam" id="PF00389"/>
    </source>
</evidence>
<dbReference type="SUPFAM" id="SSF51735">
    <property type="entry name" value="NAD(P)-binding Rossmann-fold domains"/>
    <property type="match status" value="1"/>
</dbReference>
<dbReference type="Proteomes" id="UP001597492">
    <property type="component" value="Unassembled WGS sequence"/>
</dbReference>
<reference evidence="8" key="1">
    <citation type="journal article" date="2019" name="Int. J. Syst. Evol. Microbiol.">
        <title>The Global Catalogue of Microorganisms (GCM) 10K type strain sequencing project: providing services to taxonomists for standard genome sequencing and annotation.</title>
        <authorList>
            <consortium name="The Broad Institute Genomics Platform"/>
            <consortium name="The Broad Institute Genome Sequencing Center for Infectious Disease"/>
            <person name="Wu L."/>
            <person name="Ma J."/>
        </authorList>
    </citation>
    <scope>NUCLEOTIDE SEQUENCE [LARGE SCALE GENOMIC DNA]</scope>
    <source>
        <strain evidence="8">TISTR 1514</strain>
    </source>
</reference>
<dbReference type="Gene3D" id="3.40.50.720">
    <property type="entry name" value="NAD(P)-binding Rossmann-like Domain"/>
    <property type="match status" value="2"/>
</dbReference>
<dbReference type="PANTHER" id="PTHR10996">
    <property type="entry name" value="2-HYDROXYACID DEHYDROGENASE-RELATED"/>
    <property type="match status" value="1"/>
</dbReference>
<dbReference type="InterPro" id="IPR050223">
    <property type="entry name" value="D-isomer_2-hydroxyacid_DH"/>
</dbReference>
<evidence type="ECO:0000313" key="7">
    <source>
        <dbReference type="EMBL" id="MFD2759221.1"/>
    </source>
</evidence>
<feature type="domain" description="D-isomer specific 2-hydroxyacid dehydrogenase NAD-binding" evidence="6">
    <location>
        <begin position="106"/>
        <end position="279"/>
    </location>
</feature>
<feature type="domain" description="D-isomer specific 2-hydroxyacid dehydrogenase catalytic" evidence="5">
    <location>
        <begin position="37"/>
        <end position="310"/>
    </location>
</feature>
<dbReference type="Pfam" id="PF02826">
    <property type="entry name" value="2-Hacid_dh_C"/>
    <property type="match status" value="1"/>
</dbReference>
<dbReference type="PROSITE" id="PS00065">
    <property type="entry name" value="D_2_HYDROXYACID_DH_1"/>
    <property type="match status" value="1"/>
</dbReference>
<organism evidence="7 8">
    <name type="scientific">Gulosibacter faecalis</name>
    <dbReference type="NCBI Taxonomy" id="272240"/>
    <lineage>
        <taxon>Bacteria</taxon>
        <taxon>Bacillati</taxon>
        <taxon>Actinomycetota</taxon>
        <taxon>Actinomycetes</taxon>
        <taxon>Micrococcales</taxon>
        <taxon>Microbacteriaceae</taxon>
        <taxon>Gulosibacter</taxon>
    </lineage>
</organism>
<evidence type="ECO:0000256" key="4">
    <source>
        <dbReference type="RuleBase" id="RU003719"/>
    </source>
</evidence>
<dbReference type="EMBL" id="JBHUNE010000009">
    <property type="protein sequence ID" value="MFD2759221.1"/>
    <property type="molecule type" value="Genomic_DNA"/>
</dbReference>
<evidence type="ECO:0000313" key="8">
    <source>
        <dbReference type="Proteomes" id="UP001597492"/>
    </source>
</evidence>
<name>A0ABW5V093_9MICO</name>
<dbReference type="InterPro" id="IPR006140">
    <property type="entry name" value="D-isomer_DH_NAD-bd"/>
</dbReference>
<dbReference type="CDD" id="cd12156">
    <property type="entry name" value="HPPR"/>
    <property type="match status" value="1"/>
</dbReference>
<dbReference type="PANTHER" id="PTHR10996:SF178">
    <property type="entry name" value="2-HYDROXYACID DEHYDROGENASE YGL185C-RELATED"/>
    <property type="match status" value="1"/>
</dbReference>
<dbReference type="RefSeq" id="WP_019618735.1">
    <property type="nucleotide sequence ID" value="NZ_JBHUNE010000009.1"/>
</dbReference>
<evidence type="ECO:0000259" key="6">
    <source>
        <dbReference type="Pfam" id="PF02826"/>
    </source>
</evidence>
<keyword evidence="2 4" id="KW-0560">Oxidoreductase</keyword>
<dbReference type="Pfam" id="PF00389">
    <property type="entry name" value="2-Hacid_dh"/>
    <property type="match status" value="1"/>
</dbReference>
<dbReference type="SUPFAM" id="SSF52283">
    <property type="entry name" value="Formate/glycerate dehydrogenase catalytic domain-like"/>
    <property type="match status" value="1"/>
</dbReference>
<dbReference type="InterPro" id="IPR029752">
    <property type="entry name" value="D-isomer_DH_CS1"/>
</dbReference>
<gene>
    <name evidence="7" type="ORF">ACFSW7_12625</name>
</gene>
<comment type="caution">
    <text evidence="7">The sequence shown here is derived from an EMBL/GenBank/DDBJ whole genome shotgun (WGS) entry which is preliminary data.</text>
</comment>
<protein>
    <submittedName>
        <fullName evidence="7">2-hydroxyacid dehydrogenase</fullName>
    </submittedName>
</protein>
<keyword evidence="8" id="KW-1185">Reference proteome</keyword>
<dbReference type="InterPro" id="IPR036291">
    <property type="entry name" value="NAD(P)-bd_dom_sf"/>
</dbReference>
<sequence>MNATPVLQVGGLLPALEAELTDEFDRRVYDQAAPLSPEAAAEIRIAVTSGRTGLKADLIDQLPNLELVANFGVGYDGNDTQALAARGIKLTNTPDVLNACVADTALGLLLAAFRQFPEAERFTRAGGWAEGRNYPLTRRFSGSTIGILGMGRIGAEVATRVEGFGCEVLYHNRRPVEGSSAEYVDSLVELARRSDALVITVLGGPSTKHLVNAEVLEALGPDGILVNVARGTVVDEQALIAALESDALGGAGLDVVEDEPNVPAALLDKPNVVVFPHVGSGTHETRADMKNLVLANIRAYLAGEELLTPVALS</sequence>